<keyword evidence="5" id="KW-0067">ATP-binding</keyword>
<dbReference type="GO" id="GO:0005737">
    <property type="term" value="C:cytoplasm"/>
    <property type="evidence" value="ECO:0007669"/>
    <property type="project" value="InterPro"/>
</dbReference>
<evidence type="ECO:0000313" key="8">
    <source>
        <dbReference type="EMBL" id="XDQ08861.1"/>
    </source>
</evidence>
<evidence type="ECO:0000259" key="7">
    <source>
        <dbReference type="Pfam" id="PF00696"/>
    </source>
</evidence>
<dbReference type="EMBL" id="CP163432">
    <property type="protein sequence ID" value="XDQ08861.1"/>
    <property type="molecule type" value="Genomic_DNA"/>
</dbReference>
<dbReference type="NCBIfam" id="NF010659">
    <property type="entry name" value="PRK14058.1-1"/>
    <property type="match status" value="1"/>
</dbReference>
<gene>
    <name evidence="8" type="ORF">AB5J55_03980</name>
</gene>
<keyword evidence="2" id="KW-0808">Transferase</keyword>
<evidence type="ECO:0000256" key="6">
    <source>
        <dbReference type="ARBA" id="ARBA00029440"/>
    </source>
</evidence>
<dbReference type="SUPFAM" id="SSF53633">
    <property type="entry name" value="Carbamate kinase-like"/>
    <property type="match status" value="1"/>
</dbReference>
<dbReference type="RefSeq" id="WP_369269309.1">
    <property type="nucleotide sequence ID" value="NZ_CP163432.1"/>
</dbReference>
<keyword evidence="1" id="KW-0028">Amino-acid biosynthesis</keyword>
<evidence type="ECO:0000256" key="5">
    <source>
        <dbReference type="ARBA" id="ARBA00022840"/>
    </source>
</evidence>
<dbReference type="GO" id="GO:0005524">
    <property type="term" value="F:ATP binding"/>
    <property type="evidence" value="ECO:0007669"/>
    <property type="project" value="UniProtKB-KW"/>
</dbReference>
<dbReference type="InterPro" id="IPR036393">
    <property type="entry name" value="AceGlu_kinase-like_sf"/>
</dbReference>
<evidence type="ECO:0000256" key="3">
    <source>
        <dbReference type="ARBA" id="ARBA00022741"/>
    </source>
</evidence>
<comment type="pathway">
    <text evidence="6">Amino-acid biosynthesis.</text>
</comment>
<dbReference type="AlphaFoldDB" id="A0AB39MU10"/>
<dbReference type="NCBIfam" id="TIGR00761">
    <property type="entry name" value="argB"/>
    <property type="match status" value="1"/>
</dbReference>
<name>A0AB39MU10_9ACTN</name>
<dbReference type="GO" id="GO:0006526">
    <property type="term" value="P:L-arginine biosynthetic process"/>
    <property type="evidence" value="ECO:0007669"/>
    <property type="project" value="TreeGrafter"/>
</dbReference>
<dbReference type="PANTHER" id="PTHR23342:SF20">
    <property type="entry name" value="[LYSW]-AMINOADIPATE KINASE"/>
    <property type="match status" value="1"/>
</dbReference>
<reference evidence="8" key="1">
    <citation type="submission" date="2024-07" db="EMBL/GenBank/DDBJ databases">
        <authorList>
            <person name="Yu S.T."/>
        </authorList>
    </citation>
    <scope>NUCLEOTIDE SEQUENCE</scope>
    <source>
        <strain evidence="8">R11</strain>
    </source>
</reference>
<protein>
    <submittedName>
        <fullName evidence="8">[LysW]-aminoadipate kinase</fullName>
    </submittedName>
</protein>
<feature type="domain" description="Aspartate/glutamate/uridylate kinase" evidence="7">
    <location>
        <begin position="5"/>
        <end position="252"/>
    </location>
</feature>
<organism evidence="8">
    <name type="scientific">Streptomyces sp. R11</name>
    <dbReference type="NCBI Taxonomy" id="3238625"/>
    <lineage>
        <taxon>Bacteria</taxon>
        <taxon>Bacillati</taxon>
        <taxon>Actinomycetota</taxon>
        <taxon>Actinomycetes</taxon>
        <taxon>Kitasatosporales</taxon>
        <taxon>Streptomycetaceae</taxon>
        <taxon>Streptomyces</taxon>
    </lineage>
</organism>
<dbReference type="PANTHER" id="PTHR23342">
    <property type="entry name" value="N-ACETYLGLUTAMATE SYNTHASE"/>
    <property type="match status" value="1"/>
</dbReference>
<dbReference type="InterPro" id="IPR001048">
    <property type="entry name" value="Asp/Glu/Uridylate_kinase"/>
</dbReference>
<evidence type="ECO:0000256" key="1">
    <source>
        <dbReference type="ARBA" id="ARBA00022605"/>
    </source>
</evidence>
<proteinExistence type="predicted"/>
<evidence type="ECO:0000256" key="2">
    <source>
        <dbReference type="ARBA" id="ARBA00022679"/>
    </source>
</evidence>
<evidence type="ECO:0000256" key="4">
    <source>
        <dbReference type="ARBA" id="ARBA00022777"/>
    </source>
</evidence>
<dbReference type="InterPro" id="IPR004662">
    <property type="entry name" value="AcgluKinase_fam"/>
</dbReference>
<dbReference type="PIRSF" id="PIRSF000728">
    <property type="entry name" value="NAGK"/>
    <property type="match status" value="1"/>
</dbReference>
<dbReference type="GO" id="GO:0003991">
    <property type="term" value="F:acetylglutamate kinase activity"/>
    <property type="evidence" value="ECO:0007669"/>
    <property type="project" value="TreeGrafter"/>
</dbReference>
<accession>A0AB39MU10</accession>
<sequence length="279" mass="28622">MTDEITVVKCGGGLSHAQDDICRDLARLPVGRTVLVHGGAVELDRLADRLGVPQRRLTTPSGSSSRYTDPATLEVLLMALVGKIKPALVAALARHGARPVGLTGMDARLVTAKRTAAHRAVLDGRTVVVRDDHSGRIRDVDPTVLVTLLEAGCLPVVSPPALGAEGAVNVDADRLAAAIAGALADTRPVRLVLLTTAPGVLRDPADESSLVPEIELSDDPVTEAAVHGGMTAKLQAARAALDAGVGTVVIADGRVPDPVSAALDGAGTRVRFTATLGSL</sequence>
<keyword evidence="4 8" id="KW-0418">Kinase</keyword>
<dbReference type="Gene3D" id="3.40.1160.10">
    <property type="entry name" value="Acetylglutamate kinase-like"/>
    <property type="match status" value="1"/>
</dbReference>
<keyword evidence="3" id="KW-0547">Nucleotide-binding</keyword>
<dbReference type="Pfam" id="PF00696">
    <property type="entry name" value="AA_kinase"/>
    <property type="match status" value="1"/>
</dbReference>